<dbReference type="PANTHER" id="PTHR11058">
    <property type="entry name" value="NADH-UBIQUINONE OXIDOREDUCTASE CHAIN 3"/>
    <property type="match status" value="1"/>
</dbReference>
<feature type="transmembrane region" description="Helical" evidence="9">
    <location>
        <begin position="6"/>
        <end position="26"/>
    </location>
</feature>
<dbReference type="EMBL" id="JN863730">
    <property type="protein sequence ID" value="AET63084.1"/>
    <property type="molecule type" value="Genomic_DNA"/>
</dbReference>
<keyword evidence="5 9" id="KW-0812">Transmembrane</keyword>
<keyword evidence="9" id="KW-0830">Ubiquinone</keyword>
<organism evidence="10">
    <name type="scientific">Amblyomma fimbriatum</name>
    <name type="common">goanna tick</name>
    <dbReference type="NCBI Taxonomy" id="65641"/>
    <lineage>
        <taxon>Eukaryota</taxon>
        <taxon>Metazoa</taxon>
        <taxon>Ecdysozoa</taxon>
        <taxon>Arthropoda</taxon>
        <taxon>Chelicerata</taxon>
        <taxon>Arachnida</taxon>
        <taxon>Acari</taxon>
        <taxon>Parasitiformes</taxon>
        <taxon>Ixodida</taxon>
        <taxon>Ixodoidea</taxon>
        <taxon>Ixodidae</taxon>
        <taxon>Amblyomminae</taxon>
        <taxon>Amblyomma</taxon>
    </lineage>
</organism>
<evidence type="ECO:0000256" key="1">
    <source>
        <dbReference type="ARBA" id="ARBA00004370"/>
    </source>
</evidence>
<evidence type="ECO:0000256" key="4">
    <source>
        <dbReference type="ARBA" id="ARBA00022448"/>
    </source>
</evidence>
<dbReference type="AlphaFoldDB" id="H9M767"/>
<evidence type="ECO:0000256" key="7">
    <source>
        <dbReference type="ARBA" id="ARBA00023136"/>
    </source>
</evidence>
<dbReference type="RefSeq" id="YP_006234436.1">
    <property type="nucleotide sequence ID" value="NC_017759.1"/>
</dbReference>
<dbReference type="EC" id="7.1.1.2" evidence="9"/>
<name>H9M767_9ACAR</name>
<dbReference type="GO" id="GO:0031966">
    <property type="term" value="C:mitochondrial membrane"/>
    <property type="evidence" value="ECO:0007669"/>
    <property type="project" value="UniProtKB-SubCell"/>
</dbReference>
<evidence type="ECO:0000313" key="10">
    <source>
        <dbReference type="EMBL" id="AET63084.1"/>
    </source>
</evidence>
<dbReference type="PANTHER" id="PTHR11058:SF9">
    <property type="entry name" value="NADH-UBIQUINONE OXIDOREDUCTASE CHAIN 3"/>
    <property type="match status" value="1"/>
</dbReference>
<comment type="similarity">
    <text evidence="2 9">Belongs to the complex I subunit 3 family.</text>
</comment>
<sequence>MYLVYIIIFIIMVIYMTFFLLSFKIFKTKEKMSPFECGFDPLCLSRVPFSLKFFFIAIVFLVFDVEIIVILPYPILLNNKNLFMILSFVFINLIILLGLFYEWKSGMINWMK</sequence>
<dbReference type="GO" id="GO:0030964">
    <property type="term" value="C:NADH dehydrogenase complex"/>
    <property type="evidence" value="ECO:0007669"/>
    <property type="project" value="TreeGrafter"/>
</dbReference>
<feature type="transmembrane region" description="Helical" evidence="9">
    <location>
        <begin position="82"/>
        <end position="103"/>
    </location>
</feature>
<comment type="subcellular location">
    <subcellularLocation>
        <location evidence="1">Membrane</location>
    </subcellularLocation>
    <subcellularLocation>
        <location evidence="9">Mitochondrion membrane</location>
        <topology evidence="9">Multi-pass membrane protein</topology>
    </subcellularLocation>
</comment>
<evidence type="ECO:0000256" key="3">
    <source>
        <dbReference type="ARBA" id="ARBA00021007"/>
    </source>
</evidence>
<feature type="transmembrane region" description="Helical" evidence="9">
    <location>
        <begin position="53"/>
        <end position="76"/>
    </location>
</feature>
<evidence type="ECO:0000256" key="2">
    <source>
        <dbReference type="ARBA" id="ARBA00008472"/>
    </source>
</evidence>
<protein>
    <recommendedName>
        <fullName evidence="3 9">NADH-ubiquinone oxidoreductase chain 3</fullName>
        <ecNumber evidence="9">7.1.1.2</ecNumber>
    </recommendedName>
</protein>
<keyword evidence="9" id="KW-0679">Respiratory chain</keyword>
<dbReference type="InterPro" id="IPR000440">
    <property type="entry name" value="NADH_UbQ/plastoQ_OxRdtase_su3"/>
</dbReference>
<comment type="catalytic activity">
    <reaction evidence="8 9">
        <text>a ubiquinone + NADH + 5 H(+)(in) = a ubiquinol + NAD(+) + 4 H(+)(out)</text>
        <dbReference type="Rhea" id="RHEA:29091"/>
        <dbReference type="Rhea" id="RHEA-COMP:9565"/>
        <dbReference type="Rhea" id="RHEA-COMP:9566"/>
        <dbReference type="ChEBI" id="CHEBI:15378"/>
        <dbReference type="ChEBI" id="CHEBI:16389"/>
        <dbReference type="ChEBI" id="CHEBI:17976"/>
        <dbReference type="ChEBI" id="CHEBI:57540"/>
        <dbReference type="ChEBI" id="CHEBI:57945"/>
        <dbReference type="EC" id="7.1.1.2"/>
    </reaction>
</comment>
<gene>
    <name evidence="10" type="primary">ND3</name>
</gene>
<keyword evidence="6 9" id="KW-1133">Transmembrane helix</keyword>
<evidence type="ECO:0000256" key="8">
    <source>
        <dbReference type="ARBA" id="ARBA00049551"/>
    </source>
</evidence>
<keyword evidence="9" id="KW-1278">Translocase</keyword>
<keyword evidence="9" id="KW-0520">NAD</keyword>
<dbReference type="Gene3D" id="1.20.58.1610">
    <property type="entry name" value="NADH:ubiquinone/plastoquinone oxidoreductase, chain 3"/>
    <property type="match status" value="1"/>
</dbReference>
<accession>H9M767</accession>
<proteinExistence type="inferred from homology"/>
<dbReference type="Pfam" id="PF00507">
    <property type="entry name" value="Oxidored_q4"/>
    <property type="match status" value="1"/>
</dbReference>
<geneLocation type="mitochondrion" evidence="10"/>
<dbReference type="CTD" id="4537"/>
<evidence type="ECO:0000256" key="9">
    <source>
        <dbReference type="RuleBase" id="RU003640"/>
    </source>
</evidence>
<dbReference type="GO" id="GO:0008137">
    <property type="term" value="F:NADH dehydrogenase (ubiquinone) activity"/>
    <property type="evidence" value="ECO:0007669"/>
    <property type="project" value="UniProtKB-UniRule"/>
</dbReference>
<keyword evidence="7 9" id="KW-0472">Membrane</keyword>
<evidence type="ECO:0000256" key="6">
    <source>
        <dbReference type="ARBA" id="ARBA00022989"/>
    </source>
</evidence>
<dbReference type="InterPro" id="IPR038430">
    <property type="entry name" value="NDAH_ubi_oxred_su3_sf"/>
</dbReference>
<keyword evidence="9" id="KW-0249">Electron transport</keyword>
<dbReference type="GeneID" id="12354607"/>
<reference evidence="10" key="1">
    <citation type="journal article" date="2012" name="Mol. Phylogenet. Evol.">
        <title>Phylogenetic analysis of ticks (Acari: Ixodida) using mitochondrial genomes and nuclear rRNA genes indicates that the genus Amblyomma is polyphyletic.</title>
        <authorList>
            <person name="Burger T.D."/>
            <person name="Shao R."/>
            <person name="Beati L."/>
            <person name="Miller H."/>
            <person name="Barker S.C."/>
        </authorList>
    </citation>
    <scope>NUCLEOTIDE SEQUENCE</scope>
</reference>
<comment type="function">
    <text evidence="9">Core subunit of the mitochondrial membrane respiratory chain NADH dehydrogenase (Complex I) which catalyzes electron transfer from NADH through the respiratory chain, using ubiquinone as an electron acceptor. Essential for the catalytic activity of complex I.</text>
</comment>
<evidence type="ECO:0000256" key="5">
    <source>
        <dbReference type="ARBA" id="ARBA00022692"/>
    </source>
</evidence>
<keyword evidence="4 9" id="KW-0813">Transport</keyword>
<keyword evidence="9 10" id="KW-0496">Mitochondrion</keyword>